<evidence type="ECO:0000313" key="5">
    <source>
        <dbReference type="EMBL" id="OIR20221.1"/>
    </source>
</evidence>
<dbReference type="InterPro" id="IPR022488">
    <property type="entry name" value="PPK2-related"/>
</dbReference>
<evidence type="ECO:0000259" key="4">
    <source>
        <dbReference type="Pfam" id="PF03976"/>
    </source>
</evidence>
<evidence type="ECO:0000313" key="6">
    <source>
        <dbReference type="Proteomes" id="UP000183375"/>
    </source>
</evidence>
<dbReference type="SUPFAM" id="SSF52540">
    <property type="entry name" value="P-loop containing nucleoside triphosphate hydrolases"/>
    <property type="match status" value="1"/>
</dbReference>
<dbReference type="AlphaFoldDB" id="A0A1J5TUP4"/>
<accession>A0A1J5TUP4</accession>
<reference evidence="5 6" key="1">
    <citation type="submission" date="2016-08" db="EMBL/GenBank/DDBJ databases">
        <title>New Insights into Marine Group III Euryarchaeota, from dark to light.</title>
        <authorList>
            <person name="Haro-Moreno J.M."/>
            <person name="Rodriguez-Valera F."/>
            <person name="Lopez-Garcia P."/>
            <person name="Moreira D."/>
            <person name="Martin-Cuadrado A.B."/>
        </authorList>
    </citation>
    <scope>NUCLEOTIDE SEQUENCE [LARGE SCALE GENOMIC DNA]</scope>
    <source>
        <strain evidence="5">CG-Epi4</strain>
    </source>
</reference>
<dbReference type="InterPro" id="IPR022486">
    <property type="entry name" value="PPK2_PA0141"/>
</dbReference>
<evidence type="ECO:0000256" key="2">
    <source>
        <dbReference type="ARBA" id="ARBA00022679"/>
    </source>
</evidence>
<gene>
    <name evidence="5" type="ORF">BEU01_01860</name>
</gene>
<evidence type="ECO:0000256" key="3">
    <source>
        <dbReference type="ARBA" id="ARBA00022777"/>
    </source>
</evidence>
<dbReference type="NCBIfam" id="TIGR03707">
    <property type="entry name" value="PPK2_P_aer"/>
    <property type="match status" value="1"/>
</dbReference>
<comment type="similarity">
    <text evidence="1">Belongs to the polyphosphate kinase 2 (PPK2) family. Class I subfamily.</text>
</comment>
<dbReference type="EMBL" id="MIYX01000023">
    <property type="protein sequence ID" value="OIR20221.1"/>
    <property type="molecule type" value="Genomic_DNA"/>
</dbReference>
<keyword evidence="3 5" id="KW-0418">Kinase</keyword>
<sequence>MVANKKVKLSEGEALKNKDAKGSDKKIQVWIPKSTIAYEEEKLKLQIELLKLQNHVKKTGQRVVMLFEGRDAAGKGGTIKRIREHLNPRGARVVALEKPSDTERTQWYFQRYTDHLPSAGEMVLFDRSWYNRAMVEPVMGFCTDEQHKKFLKYAPIFERILVKEGIILIKLYFSVSKKMQLKRFEKRSKDPLKQYKLSPVDMQAQDLWGEYTMRKFQMLLETNTTLSPWTIVRSDNKKKARLNCMKHILSKMEYEGKIPDEELIPDSKILISGIDELKLMEANLAKPHKLPG</sequence>
<comment type="caution">
    <text evidence="5">The sequence shown here is derived from an EMBL/GenBank/DDBJ whole genome shotgun (WGS) entry which is preliminary data.</text>
</comment>
<evidence type="ECO:0000256" key="1">
    <source>
        <dbReference type="ARBA" id="ARBA00009924"/>
    </source>
</evidence>
<proteinExistence type="inferred from homology"/>
<dbReference type="Pfam" id="PF03976">
    <property type="entry name" value="PPK2"/>
    <property type="match status" value="1"/>
</dbReference>
<dbReference type="PIRSF" id="PIRSF028756">
    <property type="entry name" value="PPK2_prd"/>
    <property type="match status" value="1"/>
</dbReference>
<name>A0A1J5TUP4_9ARCH</name>
<dbReference type="Proteomes" id="UP000183375">
    <property type="component" value="Unassembled WGS sequence"/>
</dbReference>
<dbReference type="InterPro" id="IPR016898">
    <property type="entry name" value="Polyphosphate_phosphotransfera"/>
</dbReference>
<dbReference type="PANTHER" id="PTHR34383">
    <property type="entry name" value="POLYPHOSPHATE:AMP PHOSPHOTRANSFERASE-RELATED"/>
    <property type="match status" value="1"/>
</dbReference>
<dbReference type="GO" id="GO:0006793">
    <property type="term" value="P:phosphorus metabolic process"/>
    <property type="evidence" value="ECO:0007669"/>
    <property type="project" value="InterPro"/>
</dbReference>
<dbReference type="InterPro" id="IPR027417">
    <property type="entry name" value="P-loop_NTPase"/>
</dbReference>
<organism evidence="5 6">
    <name type="scientific">Marine Group III euryarchaeote CG-Epi4</name>
    <dbReference type="NCBI Taxonomy" id="1888998"/>
    <lineage>
        <taxon>Archaea</taxon>
        <taxon>Methanobacteriati</taxon>
        <taxon>Thermoplasmatota</taxon>
        <taxon>Thermoplasmata</taxon>
        <taxon>Candidatus Thermoprofundales</taxon>
    </lineage>
</organism>
<feature type="domain" description="Polyphosphate kinase-2-related" evidence="4">
    <location>
        <begin position="37"/>
        <end position="257"/>
    </location>
</feature>
<keyword evidence="2" id="KW-0808">Transferase</keyword>
<dbReference type="Gene3D" id="3.40.50.300">
    <property type="entry name" value="P-loop containing nucleotide triphosphate hydrolases"/>
    <property type="match status" value="1"/>
</dbReference>
<protein>
    <submittedName>
        <fullName evidence="5">Polyphosphate kinase 2</fullName>
    </submittedName>
</protein>
<dbReference type="GO" id="GO:0008976">
    <property type="term" value="F:polyphosphate kinase activity"/>
    <property type="evidence" value="ECO:0007669"/>
    <property type="project" value="InterPro"/>
</dbReference>
<dbReference type="PANTHER" id="PTHR34383:SF1">
    <property type="entry name" value="ADP-POLYPHOSPHATE PHOSPHOTRANSFERASE"/>
    <property type="match status" value="1"/>
</dbReference>